<dbReference type="Proteomes" id="UP000063718">
    <property type="component" value="Unassembled WGS sequence"/>
</dbReference>
<accession>A0A0S6UFW9</accession>
<proteinExistence type="predicted"/>
<sequence length="147" mass="16257">MANLYVKKMEGHSGRRLAFRLAYGCDLLEALQGIVEEADVLFGSINFLGAVQKARVGYYLQDEKRFITLDLDEPMEILSGLGNVSLKDGKPFVHAHVTFLDRTGTIRGGHLLPGTIIFAGEVFIEELELPAPPERVDDPVTGLSLWE</sequence>
<dbReference type="RefSeq" id="WP_025774572.1">
    <property type="nucleotide sequence ID" value="NZ_DF238840.1"/>
</dbReference>
<dbReference type="PANTHER" id="PTHR34988:SF1">
    <property type="entry name" value="DNA-BINDING PROTEIN"/>
    <property type="match status" value="1"/>
</dbReference>
<dbReference type="EMBL" id="DF238840">
    <property type="protein sequence ID" value="GAF26856.1"/>
    <property type="molecule type" value="Genomic_DNA"/>
</dbReference>
<feature type="domain" description="PPC" evidence="1">
    <location>
        <begin position="11"/>
        <end position="147"/>
    </location>
</feature>
<keyword evidence="2" id="KW-0238">DNA-binding</keyword>
<dbReference type="InterPro" id="IPR025707">
    <property type="entry name" value="DNA_bp_PD1"/>
</dbReference>
<dbReference type="CDD" id="cd11378">
    <property type="entry name" value="DUF296"/>
    <property type="match status" value="1"/>
</dbReference>
<dbReference type="PIRSF" id="PIRSF016702">
    <property type="entry name" value="DNA_bp_PD1"/>
    <property type="match status" value="1"/>
</dbReference>
<dbReference type="PROSITE" id="PS51742">
    <property type="entry name" value="PPC"/>
    <property type="match status" value="1"/>
</dbReference>
<gene>
    <name evidence="2" type="ORF">MTY_2196</name>
</gene>
<dbReference type="SUPFAM" id="SSF117856">
    <property type="entry name" value="AF0104/ALDC/Ptd012-like"/>
    <property type="match status" value="1"/>
</dbReference>
<dbReference type="Gene3D" id="3.30.1330.80">
    <property type="entry name" value="Hypothetical protein, similar to alpha- acetolactate decarboxylase, domain 2"/>
    <property type="match status" value="1"/>
</dbReference>
<dbReference type="PANTHER" id="PTHR34988">
    <property type="entry name" value="PROTEIN, PUTATIVE-RELATED"/>
    <property type="match status" value="1"/>
</dbReference>
<name>A0A0S6UFW9_NEOTH</name>
<dbReference type="AlphaFoldDB" id="A0A0S6UFW9"/>
<evidence type="ECO:0000313" key="2">
    <source>
        <dbReference type="EMBL" id="GAF26856.1"/>
    </source>
</evidence>
<dbReference type="InterPro" id="IPR005175">
    <property type="entry name" value="PPC_dom"/>
</dbReference>
<dbReference type="GO" id="GO:0003677">
    <property type="term" value="F:DNA binding"/>
    <property type="evidence" value="ECO:0007669"/>
    <property type="project" value="UniProtKB-KW"/>
</dbReference>
<organism evidence="2">
    <name type="scientific">Moorella thermoacetica Y72</name>
    <dbReference type="NCBI Taxonomy" id="1325331"/>
    <lineage>
        <taxon>Bacteria</taxon>
        <taxon>Bacillati</taxon>
        <taxon>Bacillota</taxon>
        <taxon>Clostridia</taxon>
        <taxon>Neomoorellales</taxon>
        <taxon>Neomoorellaceae</taxon>
        <taxon>Neomoorella</taxon>
    </lineage>
</organism>
<protein>
    <submittedName>
        <fullName evidence="2">Predicted DNA-binding protein with PD1-like DNA-binding motif</fullName>
    </submittedName>
</protein>
<reference evidence="2" key="1">
    <citation type="journal article" date="2014" name="Gene">
        <title>Genome-guided analysis of transformation efficiency and carbon dioxide assimilation by Moorella thermoacetica Y72.</title>
        <authorList>
            <person name="Tsukahara K."/>
            <person name="Kita A."/>
            <person name="Nakashimada Y."/>
            <person name="Hoshino T."/>
            <person name="Murakami K."/>
        </authorList>
    </citation>
    <scope>NUCLEOTIDE SEQUENCE [LARGE SCALE GENOMIC DNA]</scope>
    <source>
        <strain evidence="2">Y72</strain>
    </source>
</reference>
<evidence type="ECO:0000259" key="1">
    <source>
        <dbReference type="PROSITE" id="PS51742"/>
    </source>
</evidence>
<dbReference type="Pfam" id="PF03479">
    <property type="entry name" value="PCC"/>
    <property type="match status" value="1"/>
</dbReference>